<dbReference type="KEGG" id="osn:115229535"/>
<dbReference type="Gene3D" id="1.20.120.790">
    <property type="entry name" value="Heat shock protein 90, C-terminal domain"/>
    <property type="match status" value="1"/>
</dbReference>
<dbReference type="InterPro" id="IPR037196">
    <property type="entry name" value="HSP90_C"/>
</dbReference>
<sequence>MGINEDTGNRNRLAKITHFYSSISNETMTTLDDYVDRMDPKQPAIYYIGGDSLQTVQKSPFVERLMRRNYEILYLLDPVDEYAVGHLTEHKGKRFQNIAKGDIEISESDQVAERRAQLEVEYKEFGDRIKSILNVLISKVKLSHRLVNTSCVVVADTDGLTGNMERIMTAQTAHRAQDPTAR</sequence>
<dbReference type="GO" id="GO:0005524">
    <property type="term" value="F:ATP binding"/>
    <property type="evidence" value="ECO:0007669"/>
    <property type="project" value="UniProtKB-KW"/>
</dbReference>
<protein>
    <submittedName>
        <fullName evidence="6 7">Endoplasmin-like</fullName>
    </submittedName>
</protein>
<dbReference type="InterPro" id="IPR001404">
    <property type="entry name" value="Hsp90_fam"/>
</dbReference>
<evidence type="ECO:0000256" key="2">
    <source>
        <dbReference type="ARBA" id="ARBA00022741"/>
    </source>
</evidence>
<gene>
    <name evidence="6" type="primary">LOC115228088</name>
    <name evidence="7" type="synonym">LOC115229535</name>
</gene>
<accession>A0A6P7U0W7</accession>
<proteinExistence type="inferred from homology"/>
<keyword evidence="3" id="KW-0067">ATP-binding</keyword>
<dbReference type="InterPro" id="IPR020568">
    <property type="entry name" value="Ribosomal_Su5_D2-typ_SF"/>
</dbReference>
<organism evidence="5 6">
    <name type="scientific">Octopus sinensis</name>
    <name type="common">East Asian common octopus</name>
    <dbReference type="NCBI Taxonomy" id="2607531"/>
    <lineage>
        <taxon>Eukaryota</taxon>
        <taxon>Metazoa</taxon>
        <taxon>Spiralia</taxon>
        <taxon>Lophotrochozoa</taxon>
        <taxon>Mollusca</taxon>
        <taxon>Cephalopoda</taxon>
        <taxon>Coleoidea</taxon>
        <taxon>Octopodiformes</taxon>
        <taxon>Octopoda</taxon>
        <taxon>Incirrata</taxon>
        <taxon>Octopodidae</taxon>
        <taxon>Octopus</taxon>
    </lineage>
</organism>
<evidence type="ECO:0000256" key="4">
    <source>
        <dbReference type="ARBA" id="ARBA00023186"/>
    </source>
</evidence>
<dbReference type="PANTHER" id="PTHR11528">
    <property type="entry name" value="HEAT SHOCK PROTEIN 90 FAMILY MEMBER"/>
    <property type="match status" value="1"/>
</dbReference>
<evidence type="ECO:0000313" key="5">
    <source>
        <dbReference type="Proteomes" id="UP000515154"/>
    </source>
</evidence>
<dbReference type="GO" id="GO:0051082">
    <property type="term" value="F:unfolded protein binding"/>
    <property type="evidence" value="ECO:0007669"/>
    <property type="project" value="InterPro"/>
</dbReference>
<keyword evidence="5" id="KW-1185">Reference proteome</keyword>
<dbReference type="RefSeq" id="XP_029654616.1">
    <property type="nucleotide sequence ID" value="XM_029798756.1"/>
</dbReference>
<evidence type="ECO:0000256" key="1">
    <source>
        <dbReference type="ARBA" id="ARBA00008239"/>
    </source>
</evidence>
<dbReference type="GO" id="GO:0016887">
    <property type="term" value="F:ATP hydrolysis activity"/>
    <property type="evidence" value="ECO:0007669"/>
    <property type="project" value="InterPro"/>
</dbReference>
<keyword evidence="4" id="KW-0143">Chaperone</keyword>
<evidence type="ECO:0000256" key="3">
    <source>
        <dbReference type="ARBA" id="ARBA00022840"/>
    </source>
</evidence>
<dbReference type="AlphaFoldDB" id="A0A6P7U0W7"/>
<dbReference type="Proteomes" id="UP000515154">
    <property type="component" value="Unplaced"/>
</dbReference>
<dbReference type="RefSeq" id="XP_029655727.1">
    <property type="nucleotide sequence ID" value="XM_029799867.1"/>
</dbReference>
<name>A0A6P7U0W7_9MOLL</name>
<dbReference type="SUPFAM" id="SSF54211">
    <property type="entry name" value="Ribosomal protein S5 domain 2-like"/>
    <property type="match status" value="1"/>
</dbReference>
<dbReference type="FunFam" id="3.40.50.11260:FF:000005">
    <property type="entry name" value="Heat shock protein 90"/>
    <property type="match status" value="1"/>
</dbReference>
<reference evidence="6 7" key="1">
    <citation type="submission" date="2025-08" db="UniProtKB">
        <authorList>
            <consortium name="RefSeq"/>
        </authorList>
    </citation>
    <scope>IDENTIFICATION</scope>
</reference>
<evidence type="ECO:0000313" key="7">
    <source>
        <dbReference type="RefSeq" id="XP_029655727.1"/>
    </source>
</evidence>
<dbReference type="Pfam" id="PF00183">
    <property type="entry name" value="HSP90"/>
    <property type="match status" value="1"/>
</dbReference>
<dbReference type="GO" id="GO:0140662">
    <property type="term" value="F:ATP-dependent protein folding chaperone"/>
    <property type="evidence" value="ECO:0007669"/>
    <property type="project" value="InterPro"/>
</dbReference>
<dbReference type="Gene3D" id="3.40.50.11260">
    <property type="match status" value="1"/>
</dbReference>
<dbReference type="KEGG" id="osn:115228088"/>
<comment type="similarity">
    <text evidence="1">Belongs to the heat shock protein 90 family.</text>
</comment>
<evidence type="ECO:0000313" key="6">
    <source>
        <dbReference type="RefSeq" id="XP_029654616.1"/>
    </source>
</evidence>
<keyword evidence="2" id="KW-0547">Nucleotide-binding</keyword>
<dbReference type="SUPFAM" id="SSF110942">
    <property type="entry name" value="HSP90 C-terminal domain"/>
    <property type="match status" value="1"/>
</dbReference>